<name>A0A1Z5RPB4_SORBI</name>
<reference evidence="1 2" key="1">
    <citation type="journal article" date="2009" name="Nature">
        <title>The Sorghum bicolor genome and the diversification of grasses.</title>
        <authorList>
            <person name="Paterson A.H."/>
            <person name="Bowers J.E."/>
            <person name="Bruggmann R."/>
            <person name="Dubchak I."/>
            <person name="Grimwood J."/>
            <person name="Gundlach H."/>
            <person name="Haberer G."/>
            <person name="Hellsten U."/>
            <person name="Mitros T."/>
            <person name="Poliakov A."/>
            <person name="Schmutz J."/>
            <person name="Spannagl M."/>
            <person name="Tang H."/>
            <person name="Wang X."/>
            <person name="Wicker T."/>
            <person name="Bharti A.K."/>
            <person name="Chapman J."/>
            <person name="Feltus F.A."/>
            <person name="Gowik U."/>
            <person name="Grigoriev I.V."/>
            <person name="Lyons E."/>
            <person name="Maher C.A."/>
            <person name="Martis M."/>
            <person name="Narechania A."/>
            <person name="Otillar R.P."/>
            <person name="Penning B.W."/>
            <person name="Salamov A.A."/>
            <person name="Wang Y."/>
            <person name="Zhang L."/>
            <person name="Carpita N.C."/>
            <person name="Freeling M."/>
            <person name="Gingle A.R."/>
            <person name="Hash C.T."/>
            <person name="Keller B."/>
            <person name="Klein P."/>
            <person name="Kresovich S."/>
            <person name="McCann M.C."/>
            <person name="Ming R."/>
            <person name="Peterson D.G."/>
            <person name="Mehboob-ur-Rahman"/>
            <person name="Ware D."/>
            <person name="Westhoff P."/>
            <person name="Mayer K.F."/>
            <person name="Messing J."/>
            <person name="Rokhsar D.S."/>
        </authorList>
    </citation>
    <scope>NUCLEOTIDE SEQUENCE [LARGE SCALE GENOMIC DNA]</scope>
    <source>
        <strain evidence="2">cv. BTx623</strain>
    </source>
</reference>
<dbReference type="AlphaFoldDB" id="A0A1Z5RPB4"/>
<evidence type="ECO:0000313" key="2">
    <source>
        <dbReference type="Proteomes" id="UP000000768"/>
    </source>
</evidence>
<protein>
    <submittedName>
        <fullName evidence="1">Uncharacterized protein</fullName>
    </submittedName>
</protein>
<gene>
    <name evidence="1" type="ORF">SORBI_3004G240250</name>
</gene>
<reference evidence="2" key="2">
    <citation type="journal article" date="2018" name="Plant J.">
        <title>The Sorghum bicolor reference genome: improved assembly, gene annotations, a transcriptome atlas, and signatures of genome organization.</title>
        <authorList>
            <person name="McCormick R.F."/>
            <person name="Truong S.K."/>
            <person name="Sreedasyam A."/>
            <person name="Jenkins J."/>
            <person name="Shu S."/>
            <person name="Sims D."/>
            <person name="Kennedy M."/>
            <person name="Amirebrahimi M."/>
            <person name="Weers B.D."/>
            <person name="McKinley B."/>
            <person name="Mattison A."/>
            <person name="Morishige D.T."/>
            <person name="Grimwood J."/>
            <person name="Schmutz J."/>
            <person name="Mullet J.E."/>
        </authorList>
    </citation>
    <scope>NUCLEOTIDE SEQUENCE [LARGE SCALE GENOMIC DNA]</scope>
    <source>
        <strain evidence="2">cv. BTx623</strain>
    </source>
</reference>
<dbReference type="Proteomes" id="UP000000768">
    <property type="component" value="Chromosome 4"/>
</dbReference>
<dbReference type="Gramene" id="OQU85431">
    <property type="protein sequence ID" value="OQU85431"/>
    <property type="gene ID" value="SORBI_3004G240250"/>
</dbReference>
<keyword evidence="2" id="KW-1185">Reference proteome</keyword>
<sequence length="87" mass="9085">MGYKPDLVYGGVDTICLLDVTTAADLILPAATAAARPSLHGRQVGKVVGSWARAPADPRCCAFCARPGRSDLQLTPGQNMDVQMAKG</sequence>
<organism evidence="1 2">
    <name type="scientific">Sorghum bicolor</name>
    <name type="common">Sorghum</name>
    <name type="synonym">Sorghum vulgare</name>
    <dbReference type="NCBI Taxonomy" id="4558"/>
    <lineage>
        <taxon>Eukaryota</taxon>
        <taxon>Viridiplantae</taxon>
        <taxon>Streptophyta</taxon>
        <taxon>Embryophyta</taxon>
        <taxon>Tracheophyta</taxon>
        <taxon>Spermatophyta</taxon>
        <taxon>Magnoliopsida</taxon>
        <taxon>Liliopsida</taxon>
        <taxon>Poales</taxon>
        <taxon>Poaceae</taxon>
        <taxon>PACMAD clade</taxon>
        <taxon>Panicoideae</taxon>
        <taxon>Andropogonodae</taxon>
        <taxon>Andropogoneae</taxon>
        <taxon>Sorghinae</taxon>
        <taxon>Sorghum</taxon>
    </lineage>
</organism>
<evidence type="ECO:0000313" key="1">
    <source>
        <dbReference type="EMBL" id="OQU85431.1"/>
    </source>
</evidence>
<accession>A0A1Z5RPB4</accession>
<proteinExistence type="predicted"/>
<dbReference type="EMBL" id="CM000763">
    <property type="protein sequence ID" value="OQU85431.1"/>
    <property type="molecule type" value="Genomic_DNA"/>
</dbReference>
<dbReference type="InParanoid" id="A0A1Z5RPB4"/>